<protein>
    <submittedName>
        <fullName evidence="2">Uncharacterized protein</fullName>
    </submittedName>
</protein>
<reference evidence="3" key="1">
    <citation type="submission" date="2020-03" db="EMBL/GenBank/DDBJ databases">
        <title>SpeciesPrimer: A bioinformatics pipeline dedicated to the design of qPCR primers for the quantification of bacterial species.</title>
        <authorList>
            <person name="Dreier M."/>
            <person name="Berthoud H."/>
            <person name="Shani N."/>
            <person name="Wechsler D."/>
            <person name="Junier P."/>
        </authorList>
    </citation>
    <scope>NUCLEOTIDE SEQUENCE [LARGE SCALE GENOMIC DNA]</scope>
    <source>
        <strain evidence="3">FAM13073</strain>
    </source>
</reference>
<evidence type="ECO:0000313" key="2">
    <source>
        <dbReference type="EMBL" id="KAF0414937.1"/>
    </source>
</evidence>
<name>A0ABQ6XIP7_PEDPE</name>
<keyword evidence="1" id="KW-0472">Membrane</keyword>
<keyword evidence="1" id="KW-0812">Transmembrane</keyword>
<dbReference type="RefSeq" id="WP_159276389.1">
    <property type="nucleotide sequence ID" value="NZ_CP156667.1"/>
</dbReference>
<evidence type="ECO:0000256" key="1">
    <source>
        <dbReference type="SAM" id="Phobius"/>
    </source>
</evidence>
<dbReference type="EMBL" id="WENB01000001">
    <property type="protein sequence ID" value="KAF0414937.1"/>
    <property type="molecule type" value="Genomic_DNA"/>
</dbReference>
<gene>
    <name evidence="2" type="ORF">GBO79_01045</name>
</gene>
<keyword evidence="3" id="KW-1185">Reference proteome</keyword>
<accession>A0ABQ6XIP7</accession>
<keyword evidence="1" id="KW-1133">Transmembrane helix</keyword>
<organism evidence="2 3">
    <name type="scientific">Pediococcus pentosaceus</name>
    <dbReference type="NCBI Taxonomy" id="1255"/>
    <lineage>
        <taxon>Bacteria</taxon>
        <taxon>Bacillati</taxon>
        <taxon>Bacillota</taxon>
        <taxon>Bacilli</taxon>
        <taxon>Lactobacillales</taxon>
        <taxon>Lactobacillaceae</taxon>
        <taxon>Pediococcus</taxon>
    </lineage>
</organism>
<comment type="caution">
    <text evidence="2">The sequence shown here is derived from an EMBL/GenBank/DDBJ whole genome shotgun (WGS) entry which is preliminary data.</text>
</comment>
<proteinExistence type="predicted"/>
<feature type="transmembrane region" description="Helical" evidence="1">
    <location>
        <begin position="6"/>
        <end position="24"/>
    </location>
</feature>
<evidence type="ECO:0000313" key="3">
    <source>
        <dbReference type="Proteomes" id="UP000472573"/>
    </source>
</evidence>
<dbReference type="Proteomes" id="UP000472573">
    <property type="component" value="Unassembled WGS sequence"/>
</dbReference>
<sequence length="197" mass="22434">MEKKDWISIGISMVAVLIALLGFINQLNFENHYNSNAKQVMINSADLAIGDIDRLSSDISNLEGHVTDEEDLEVEQKSLEENLQTVQQIEITSLPKQQIMNYQFYRQELKRTVLAVEDGLSYAKTYSDLISKKDKKRLHIGEGIIYIDSSAVDLLQTNLKIEKDSLQSIENYIKKDKKISNDKVQKANSLIEDGQLQ</sequence>